<comment type="caution">
    <text evidence="2">The sequence shown here is derived from an EMBL/GenBank/DDBJ whole genome shotgun (WGS) entry which is preliminary data.</text>
</comment>
<feature type="region of interest" description="Disordered" evidence="1">
    <location>
        <begin position="23"/>
        <end position="91"/>
    </location>
</feature>
<accession>A0ABS6S515</accession>
<organism evidence="2 3">
    <name type="scientific">Candidatus Magnetobacterium casense</name>
    <dbReference type="NCBI Taxonomy" id="1455061"/>
    <lineage>
        <taxon>Bacteria</taxon>
        <taxon>Pseudomonadati</taxon>
        <taxon>Nitrospirota</taxon>
        <taxon>Thermodesulfovibrionia</taxon>
        <taxon>Thermodesulfovibrionales</taxon>
        <taxon>Candidatus Magnetobacteriaceae</taxon>
        <taxon>Candidatus Magnetobacterium</taxon>
    </lineage>
</organism>
<evidence type="ECO:0000256" key="1">
    <source>
        <dbReference type="SAM" id="MobiDB-lite"/>
    </source>
</evidence>
<dbReference type="Proteomes" id="UP001196980">
    <property type="component" value="Unassembled WGS sequence"/>
</dbReference>
<dbReference type="EMBL" id="JABXWD010000648">
    <property type="protein sequence ID" value="MBV6343538.1"/>
    <property type="molecule type" value="Genomic_DNA"/>
</dbReference>
<name>A0ABS6S515_9BACT</name>
<keyword evidence="3" id="KW-1185">Reference proteome</keyword>
<gene>
    <name evidence="2" type="ORF">HWQ67_18365</name>
</gene>
<protein>
    <submittedName>
        <fullName evidence="2">Uncharacterized protein</fullName>
    </submittedName>
</protein>
<evidence type="ECO:0000313" key="3">
    <source>
        <dbReference type="Proteomes" id="UP001196980"/>
    </source>
</evidence>
<reference evidence="2 3" key="1">
    <citation type="journal article" date="2020" name="J Geophys Res Biogeosci">
        <title>Magnetotaxis as an Adaptation to Enable Bacterial Shuttling of Microbial Sulfur and Sulfur Cycling Across Aquatic Oxic#Anoxic Interfaces.</title>
        <authorList>
            <person name="Li J."/>
            <person name="Liu P."/>
            <person name="Wang J."/>
            <person name="Roberts A.P."/>
            <person name="Pan Y."/>
        </authorList>
    </citation>
    <scope>NUCLEOTIDE SEQUENCE [LARGE SCALE GENOMIC DNA]</scope>
    <source>
        <strain evidence="2 3">MYR-1_YQ</strain>
    </source>
</reference>
<feature type="non-terminal residue" evidence="2">
    <location>
        <position position="153"/>
    </location>
</feature>
<proteinExistence type="predicted"/>
<sequence length="153" mass="15973">MEGGYGLKKIKEIGQSVLNKEGRELVGLPDPPDFKPVPTTQPKNPEGMPAILPPSHIDVPEPTLPVTPSDTPKLFTDQGKPPEIKVDSVSTISTPVTTLPKGAGSHNSPTYGKVSYTGEGFGLPTKHFGHPMFSGGGGGGNEIPTPTTTPQPN</sequence>
<evidence type="ECO:0000313" key="2">
    <source>
        <dbReference type="EMBL" id="MBV6343538.1"/>
    </source>
</evidence>
<feature type="region of interest" description="Disordered" evidence="1">
    <location>
        <begin position="127"/>
        <end position="153"/>
    </location>
</feature>